<accession>A0AA39JBJ6</accession>
<comment type="caution">
    <text evidence="1">The sequence shown here is derived from an EMBL/GenBank/DDBJ whole genome shotgun (WGS) entry which is preliminary data.</text>
</comment>
<evidence type="ECO:0000313" key="1">
    <source>
        <dbReference type="EMBL" id="KAK0439304.1"/>
    </source>
</evidence>
<organism evidence="1 2">
    <name type="scientific">Armillaria borealis</name>
    <dbReference type="NCBI Taxonomy" id="47425"/>
    <lineage>
        <taxon>Eukaryota</taxon>
        <taxon>Fungi</taxon>
        <taxon>Dikarya</taxon>
        <taxon>Basidiomycota</taxon>
        <taxon>Agaricomycotina</taxon>
        <taxon>Agaricomycetes</taxon>
        <taxon>Agaricomycetidae</taxon>
        <taxon>Agaricales</taxon>
        <taxon>Marasmiineae</taxon>
        <taxon>Physalacriaceae</taxon>
        <taxon>Armillaria</taxon>
    </lineage>
</organism>
<proteinExistence type="predicted"/>
<dbReference type="EMBL" id="JAUEPT010000038">
    <property type="protein sequence ID" value="KAK0439304.1"/>
    <property type="molecule type" value="Genomic_DNA"/>
</dbReference>
<sequence>MSIIMLPPNSLPLKVKQTFPGRGLQTVFQIENYQVIYVALFYLITSDNTQPHYHKVSAKVKIMAGVPKMEGSVQSLNLQSIVPHHIKMVQPIRKMVITSANYAGKAERAAQKFQHENGLEHHDADVGDPELLSVPKYSYDAFVDAIVEWIIADDQRVVETWQKHIETLRAEMESSQSLISVTMDLLTDLNLVNFMAVTVHWVEAVGTNADGLTIFLGVTMASIWQLHFFILRTGWELQLSWVTMDNAANNRTFMTHLEHSREYDTGLQPSIQVQPTYKMSGQMFCTHYFAPENLNIKHDPIAATRALIHAVHHFILIHFDIKILQPLLDVDSIEKFLDKQDFVELRQYQLFDDEWQALHIIHQILTVPHAFQQQLSADKTLTLALKKLAVKFPDAKPAIKERLCKLNTYFLNPNPKLCWFTCYMPKEAEDAKQLFIRTSTWMDDLLGDNLFDTTLYPQGLEAEVNAYLTDVKSSNDMVKYWQI</sequence>
<dbReference type="InterPro" id="IPR012337">
    <property type="entry name" value="RNaseH-like_sf"/>
</dbReference>
<dbReference type="SUPFAM" id="SSF53098">
    <property type="entry name" value="Ribonuclease H-like"/>
    <property type="match status" value="1"/>
</dbReference>
<keyword evidence="2" id="KW-1185">Reference proteome</keyword>
<dbReference type="AlphaFoldDB" id="A0AA39JBJ6"/>
<evidence type="ECO:0000313" key="2">
    <source>
        <dbReference type="Proteomes" id="UP001175226"/>
    </source>
</evidence>
<reference evidence="1" key="1">
    <citation type="submission" date="2023-06" db="EMBL/GenBank/DDBJ databases">
        <authorList>
            <consortium name="Lawrence Berkeley National Laboratory"/>
            <person name="Ahrendt S."/>
            <person name="Sahu N."/>
            <person name="Indic B."/>
            <person name="Wong-Bajracharya J."/>
            <person name="Merenyi Z."/>
            <person name="Ke H.-M."/>
            <person name="Monk M."/>
            <person name="Kocsube S."/>
            <person name="Drula E."/>
            <person name="Lipzen A."/>
            <person name="Balint B."/>
            <person name="Henrissat B."/>
            <person name="Andreopoulos B."/>
            <person name="Martin F.M."/>
            <person name="Harder C.B."/>
            <person name="Rigling D."/>
            <person name="Ford K.L."/>
            <person name="Foster G.D."/>
            <person name="Pangilinan J."/>
            <person name="Papanicolaou A."/>
            <person name="Barry K."/>
            <person name="LaButti K."/>
            <person name="Viragh M."/>
            <person name="Koriabine M."/>
            <person name="Yan M."/>
            <person name="Riley R."/>
            <person name="Champramary S."/>
            <person name="Plett K.L."/>
            <person name="Tsai I.J."/>
            <person name="Slot J."/>
            <person name="Sipos G."/>
            <person name="Plett J."/>
            <person name="Nagy L.G."/>
            <person name="Grigoriev I.V."/>
        </authorList>
    </citation>
    <scope>NUCLEOTIDE SEQUENCE</scope>
    <source>
        <strain evidence="1">FPL87.14</strain>
    </source>
</reference>
<name>A0AA39JBJ6_9AGAR</name>
<gene>
    <name evidence="1" type="ORF">EV421DRAFT_1737834</name>
</gene>
<dbReference type="Proteomes" id="UP001175226">
    <property type="component" value="Unassembled WGS sequence"/>
</dbReference>
<protein>
    <submittedName>
        <fullName evidence="1">Uncharacterized protein</fullName>
    </submittedName>
</protein>